<reference evidence="2" key="2">
    <citation type="submission" date="2019-01" db="EMBL/GenBank/DDBJ databases">
        <title>Genome sequence of Desulfonema ishimotonii strain Tokyo 01.</title>
        <authorList>
            <person name="Fukui M."/>
        </authorList>
    </citation>
    <scope>NUCLEOTIDE SEQUENCE [LARGE SCALE GENOMIC DNA]</scope>
    <source>
        <strain evidence="2">Tokyo 01</strain>
    </source>
</reference>
<evidence type="ECO:0000313" key="1">
    <source>
        <dbReference type="EMBL" id="GBC62380.1"/>
    </source>
</evidence>
<sequence>MPVFIRRMGKITHFQNKLKPHLVLKGFRYTGDFGRVNRGGQVSGQYIDPRIQTRNPAAGE</sequence>
<comment type="caution">
    <text evidence="1">The sequence shown here is derived from an EMBL/GenBank/DDBJ whole genome shotgun (WGS) entry which is preliminary data.</text>
</comment>
<gene>
    <name evidence="1" type="ORF">DENIS_3352</name>
</gene>
<protein>
    <submittedName>
        <fullName evidence="1">Uncharacterized protein</fullName>
    </submittedName>
</protein>
<dbReference type="Proteomes" id="UP000288096">
    <property type="component" value="Unassembled WGS sequence"/>
</dbReference>
<accession>A0A401FZJ6</accession>
<dbReference type="EMBL" id="BEXT01000001">
    <property type="protein sequence ID" value="GBC62380.1"/>
    <property type="molecule type" value="Genomic_DNA"/>
</dbReference>
<organism evidence="1 2">
    <name type="scientific">Desulfonema ishimotonii</name>
    <dbReference type="NCBI Taxonomy" id="45657"/>
    <lineage>
        <taxon>Bacteria</taxon>
        <taxon>Pseudomonadati</taxon>
        <taxon>Thermodesulfobacteriota</taxon>
        <taxon>Desulfobacteria</taxon>
        <taxon>Desulfobacterales</taxon>
        <taxon>Desulfococcaceae</taxon>
        <taxon>Desulfonema</taxon>
    </lineage>
</organism>
<dbReference type="AlphaFoldDB" id="A0A401FZJ6"/>
<evidence type="ECO:0000313" key="2">
    <source>
        <dbReference type="Proteomes" id="UP000288096"/>
    </source>
</evidence>
<proteinExistence type="predicted"/>
<keyword evidence="2" id="KW-1185">Reference proteome</keyword>
<name>A0A401FZJ6_9BACT</name>
<reference evidence="2" key="1">
    <citation type="submission" date="2017-11" db="EMBL/GenBank/DDBJ databases">
        <authorList>
            <person name="Watanabe M."/>
            <person name="Kojima H."/>
        </authorList>
    </citation>
    <scope>NUCLEOTIDE SEQUENCE [LARGE SCALE GENOMIC DNA]</scope>
    <source>
        <strain evidence="2">Tokyo 01</strain>
    </source>
</reference>